<feature type="domain" description="Amidohydrolase 3" evidence="2">
    <location>
        <begin position="81"/>
        <end position="589"/>
    </location>
</feature>
<dbReference type="PANTHER" id="PTHR22642">
    <property type="entry name" value="IMIDAZOLONEPROPIONASE"/>
    <property type="match status" value="1"/>
</dbReference>
<feature type="chain" id="PRO_5011689980" description="Amidohydrolase 3 domain-containing protein" evidence="1">
    <location>
        <begin position="26"/>
        <end position="628"/>
    </location>
</feature>
<reference evidence="3 4" key="1">
    <citation type="submission" date="2016-10" db="EMBL/GenBank/DDBJ databases">
        <authorList>
            <person name="de Groot N.N."/>
        </authorList>
    </citation>
    <scope>NUCLEOTIDE SEQUENCE [LARGE SCALE GENOMIC DNA]</scope>
    <source>
        <strain evidence="3 4">DSM 18346</strain>
    </source>
</reference>
<dbReference type="Proteomes" id="UP000198718">
    <property type="component" value="Unassembled WGS sequence"/>
</dbReference>
<dbReference type="PANTHER" id="PTHR22642:SF2">
    <property type="entry name" value="PROTEIN LONG AFTER FAR-RED 3"/>
    <property type="match status" value="1"/>
</dbReference>
<dbReference type="CDD" id="cd01300">
    <property type="entry name" value="YtcJ_like"/>
    <property type="match status" value="1"/>
</dbReference>
<dbReference type="OrthoDB" id="9767366at2"/>
<dbReference type="SUPFAM" id="SSF51556">
    <property type="entry name" value="Metallo-dependent hydrolases"/>
    <property type="match status" value="1"/>
</dbReference>
<proteinExistence type="predicted"/>
<evidence type="ECO:0000313" key="4">
    <source>
        <dbReference type="Proteomes" id="UP000198718"/>
    </source>
</evidence>
<dbReference type="Gene3D" id="2.30.40.10">
    <property type="entry name" value="Urease, subunit C, domain 1"/>
    <property type="match status" value="1"/>
</dbReference>
<dbReference type="RefSeq" id="WP_090548710.1">
    <property type="nucleotide sequence ID" value="NZ_FNFP01000001.1"/>
</dbReference>
<dbReference type="InterPro" id="IPR033932">
    <property type="entry name" value="YtcJ-like"/>
</dbReference>
<sequence>MKRKAICFVLLVMFGVISVMSPIHALSAGGDLLADKVLINGVVYTVDQEDTMAEAIAIKDGKILAVGTTQEVKAYIGPHTEVMDLEGKMVLPGLMDSHIHPPGTALTELYDISLSATDSKEVILAKIQQYVDNNPDLNAYYGRGWSVGAFDGDETSRGPKKEHLDAISPDIPILLTSYDGHSTWVNSKALEMAGITKDTLNPEGGVIEKDPVTGEPWGTIKGYKSGLLPPQEYTHEMLVEGMKAFQDFMHSLGYTGFFNAGWDEEMFEVVKELEDKGELKMWARISGRLDIRSGEAVEEQIQRLLELRDTYNSDLYKVISGKIFIDGVVEGVTAKLLEPYEEEAGEGSEHYGLYYWGDMEALRETIIKVNSEGLSTHFHSIGDRATREALDALEYGLEQVPGEHRNVITHLQLVALEDIPRFKELGIVANVQPYWHMKEPGWWHEVDSLFLGERAEYEYPLGSFFNAGAVVASSSDYFVTEYPNALWAIETGVTRNLNNGEYYGVDDIEDMDDPTWLLNKEERASLKDMIRSFTINNAYSLFLDDKTGSIEVGKYADLVVLEEDLFSINPLDIDGVEILYTIFQGEIVYEAEVGPYEEEIVIVTEDLFNIEVIDMGGGTFWYTVSRNR</sequence>
<keyword evidence="1" id="KW-0732">Signal</keyword>
<accession>A0A1G8X0M4</accession>
<dbReference type="EMBL" id="FNFP01000001">
    <property type="protein sequence ID" value="SDJ84011.1"/>
    <property type="molecule type" value="Genomic_DNA"/>
</dbReference>
<dbReference type="STRING" id="393762.SAMN05660472_00082"/>
<dbReference type="InterPro" id="IPR032466">
    <property type="entry name" value="Metal_Hydrolase"/>
</dbReference>
<evidence type="ECO:0000256" key="1">
    <source>
        <dbReference type="SAM" id="SignalP"/>
    </source>
</evidence>
<protein>
    <recommendedName>
        <fullName evidence="2">Amidohydrolase 3 domain-containing protein</fullName>
    </recommendedName>
</protein>
<dbReference type="Gene3D" id="3.10.310.70">
    <property type="match status" value="1"/>
</dbReference>
<dbReference type="InterPro" id="IPR013108">
    <property type="entry name" value="Amidohydro_3"/>
</dbReference>
<keyword evidence="4" id="KW-1185">Reference proteome</keyword>
<name>A0A1G8X0M4_9FIRM</name>
<dbReference type="SUPFAM" id="SSF51338">
    <property type="entry name" value="Composite domain of metallo-dependent hydrolases"/>
    <property type="match status" value="1"/>
</dbReference>
<gene>
    <name evidence="3" type="ORF">SAMN05660472_00082</name>
</gene>
<dbReference type="GO" id="GO:0016810">
    <property type="term" value="F:hydrolase activity, acting on carbon-nitrogen (but not peptide) bonds"/>
    <property type="evidence" value="ECO:0007669"/>
    <property type="project" value="InterPro"/>
</dbReference>
<dbReference type="AlphaFoldDB" id="A0A1G8X0M4"/>
<feature type="signal peptide" evidence="1">
    <location>
        <begin position="1"/>
        <end position="25"/>
    </location>
</feature>
<evidence type="ECO:0000313" key="3">
    <source>
        <dbReference type="EMBL" id="SDJ84011.1"/>
    </source>
</evidence>
<dbReference type="Pfam" id="PF07969">
    <property type="entry name" value="Amidohydro_3"/>
    <property type="match status" value="1"/>
</dbReference>
<dbReference type="Gene3D" id="3.20.20.140">
    <property type="entry name" value="Metal-dependent hydrolases"/>
    <property type="match status" value="1"/>
</dbReference>
<dbReference type="InterPro" id="IPR011059">
    <property type="entry name" value="Metal-dep_hydrolase_composite"/>
</dbReference>
<evidence type="ECO:0000259" key="2">
    <source>
        <dbReference type="Pfam" id="PF07969"/>
    </source>
</evidence>
<organism evidence="3 4">
    <name type="scientific">Natronincola ferrireducens</name>
    <dbReference type="NCBI Taxonomy" id="393762"/>
    <lineage>
        <taxon>Bacteria</taxon>
        <taxon>Bacillati</taxon>
        <taxon>Bacillota</taxon>
        <taxon>Clostridia</taxon>
        <taxon>Peptostreptococcales</taxon>
        <taxon>Natronincolaceae</taxon>
        <taxon>Natronincola</taxon>
    </lineage>
</organism>